<dbReference type="AlphaFoldDB" id="A0AAV1RVA1"/>
<dbReference type="EMBL" id="CAWUPB010001158">
    <property type="protein sequence ID" value="CAK7339563.1"/>
    <property type="molecule type" value="Genomic_DNA"/>
</dbReference>
<comment type="caution">
    <text evidence="1">The sequence shown here is derived from an EMBL/GenBank/DDBJ whole genome shotgun (WGS) entry which is preliminary data.</text>
</comment>
<keyword evidence="2" id="KW-1185">Reference proteome</keyword>
<protein>
    <submittedName>
        <fullName evidence="1">Uncharacterized protein</fullName>
    </submittedName>
</protein>
<dbReference type="Proteomes" id="UP001314170">
    <property type="component" value="Unassembled WGS sequence"/>
</dbReference>
<accession>A0AAV1RVA1</accession>
<name>A0AAV1RVA1_9ROSI</name>
<evidence type="ECO:0000313" key="2">
    <source>
        <dbReference type="Proteomes" id="UP001314170"/>
    </source>
</evidence>
<gene>
    <name evidence="1" type="ORF">DCAF_LOCUS14619</name>
</gene>
<evidence type="ECO:0000313" key="1">
    <source>
        <dbReference type="EMBL" id="CAK7339563.1"/>
    </source>
</evidence>
<proteinExistence type="predicted"/>
<sequence>MEGAKEGANQTRKKEKGREICSEEPDMYLYSGKSKELSANGHDLVSFHRAGQAGVRLNQRYRCLEVDVIHIAFRSIFFADDFEQANNQRQRRDRNNAATLLIFTQINEDRIEDPSLLYSAAWYNGFSVIFSGTFRLINIKICKATMGTSEYQTVSKKMGHD</sequence>
<reference evidence="1 2" key="1">
    <citation type="submission" date="2024-01" db="EMBL/GenBank/DDBJ databases">
        <authorList>
            <person name="Waweru B."/>
        </authorList>
    </citation>
    <scope>NUCLEOTIDE SEQUENCE [LARGE SCALE GENOMIC DNA]</scope>
</reference>
<organism evidence="1 2">
    <name type="scientific">Dovyalis caffra</name>
    <dbReference type="NCBI Taxonomy" id="77055"/>
    <lineage>
        <taxon>Eukaryota</taxon>
        <taxon>Viridiplantae</taxon>
        <taxon>Streptophyta</taxon>
        <taxon>Embryophyta</taxon>
        <taxon>Tracheophyta</taxon>
        <taxon>Spermatophyta</taxon>
        <taxon>Magnoliopsida</taxon>
        <taxon>eudicotyledons</taxon>
        <taxon>Gunneridae</taxon>
        <taxon>Pentapetalae</taxon>
        <taxon>rosids</taxon>
        <taxon>fabids</taxon>
        <taxon>Malpighiales</taxon>
        <taxon>Salicaceae</taxon>
        <taxon>Flacourtieae</taxon>
        <taxon>Dovyalis</taxon>
    </lineage>
</organism>